<organism evidence="2 3">
    <name type="scientific">Acetobacterium tundrae</name>
    <dbReference type="NCBI Taxonomy" id="132932"/>
    <lineage>
        <taxon>Bacteria</taxon>
        <taxon>Bacillati</taxon>
        <taxon>Bacillota</taxon>
        <taxon>Clostridia</taxon>
        <taxon>Eubacteriales</taxon>
        <taxon>Eubacteriaceae</taxon>
        <taxon>Acetobacterium</taxon>
    </lineage>
</organism>
<feature type="transmembrane region" description="Helical" evidence="1">
    <location>
        <begin position="107"/>
        <end position="126"/>
    </location>
</feature>
<evidence type="ECO:0000313" key="3">
    <source>
        <dbReference type="Proteomes" id="UP000653358"/>
    </source>
</evidence>
<feature type="transmembrane region" description="Helical" evidence="1">
    <location>
        <begin position="7"/>
        <end position="32"/>
    </location>
</feature>
<evidence type="ECO:0000313" key="2">
    <source>
        <dbReference type="EMBL" id="MBC3798155.1"/>
    </source>
</evidence>
<feature type="transmembrane region" description="Helical" evidence="1">
    <location>
        <begin position="200"/>
        <end position="217"/>
    </location>
</feature>
<dbReference type="InterPro" id="IPR038330">
    <property type="entry name" value="TspO/MBR-related_sf"/>
</dbReference>
<reference evidence="2 3" key="1">
    <citation type="journal article" date="2020" name="mSystems">
        <title>Defining Genomic and Predicted Metabolic Features of the Acetobacterium Genus.</title>
        <authorList>
            <person name="Ross D.E."/>
            <person name="Marshall C.W."/>
            <person name="Gulliver D."/>
            <person name="May H.D."/>
            <person name="Norman R.S."/>
        </authorList>
    </citation>
    <scope>NUCLEOTIDE SEQUENCE [LARGE SCALE GENOMIC DNA]</scope>
    <source>
        <strain evidence="2 3">DSM 9173</strain>
    </source>
</reference>
<dbReference type="Gene3D" id="1.20.1260.100">
    <property type="entry name" value="TspO/MBR protein"/>
    <property type="match status" value="1"/>
</dbReference>
<feature type="transmembrane region" description="Helical" evidence="1">
    <location>
        <begin position="52"/>
        <end position="72"/>
    </location>
</feature>
<evidence type="ECO:0000256" key="1">
    <source>
        <dbReference type="SAM" id="Phobius"/>
    </source>
</evidence>
<accession>A0ABR6WNX7</accession>
<proteinExistence type="predicted"/>
<name>A0ABR6WNX7_9FIRM</name>
<dbReference type="PANTHER" id="PTHR33802">
    <property type="entry name" value="SI:CH211-161H7.5-RELATED"/>
    <property type="match status" value="1"/>
</dbReference>
<protein>
    <submittedName>
        <fullName evidence="2">Tryptophan-rich sensory protein</fullName>
    </submittedName>
</protein>
<feature type="transmembrane region" description="Helical" evidence="1">
    <location>
        <begin position="229"/>
        <end position="250"/>
    </location>
</feature>
<keyword evidence="1" id="KW-1133">Transmembrane helix</keyword>
<dbReference type="EMBL" id="WJBB01000021">
    <property type="protein sequence ID" value="MBC3798155.1"/>
    <property type="molecule type" value="Genomic_DNA"/>
</dbReference>
<feature type="transmembrane region" description="Helical" evidence="1">
    <location>
        <begin position="84"/>
        <end position="101"/>
    </location>
</feature>
<feature type="transmembrane region" description="Helical" evidence="1">
    <location>
        <begin position="177"/>
        <end position="195"/>
    </location>
</feature>
<keyword evidence="1" id="KW-0472">Membrane</keyword>
<keyword evidence="3" id="KW-1185">Reference proteome</keyword>
<dbReference type="Proteomes" id="UP000653358">
    <property type="component" value="Unassembled WGS sequence"/>
</dbReference>
<feature type="transmembrane region" description="Helical" evidence="1">
    <location>
        <begin position="138"/>
        <end position="165"/>
    </location>
</feature>
<dbReference type="RefSeq" id="WP_148605627.1">
    <property type="nucleotide sequence ID" value="NZ_RXYB01000022.1"/>
</dbReference>
<comment type="caution">
    <text evidence="2">The sequence shown here is derived from an EMBL/GenBank/DDBJ whole genome shotgun (WGS) entry which is preliminary data.</text>
</comment>
<sequence>MNRLTKAWISLILLASTLVINGLGAFGFFNGLSQKDVSDRYLTLITPAPFTFSIWGVIYALLISALVVMIVKNKDDYYGSAIDRSTYLFWLSCGLNMLWIISFSYTWLGLSVVLIFGFAIILSLIVKEIGKIQTGKRWLLPAAFGMYAGWLLIATVVNTAAWLVMIEWGGFGITPEYWGIIVETVAVVLAAVITLSIKNVVFPLPIAWGYFGIYQYLMAPEGFQGQFQYLPIATLVGIVFLIGIAGFQFIKNQYRLMPDILRKEI</sequence>
<gene>
    <name evidence="2" type="ORF">GH807_14020</name>
</gene>
<dbReference type="PANTHER" id="PTHR33802:SF1">
    <property type="entry name" value="XK-RELATED PROTEIN"/>
    <property type="match status" value="1"/>
</dbReference>
<keyword evidence="1" id="KW-0812">Transmembrane</keyword>